<dbReference type="AlphaFoldDB" id="A0AA40CX94"/>
<dbReference type="Gene3D" id="3.90.1150.10">
    <property type="entry name" value="Aspartate Aminotransferase, domain 1"/>
    <property type="match status" value="1"/>
</dbReference>
<keyword evidence="2" id="KW-0663">Pyridoxal phosphate</keyword>
<evidence type="ECO:0000256" key="1">
    <source>
        <dbReference type="ARBA" id="ARBA00007441"/>
    </source>
</evidence>
<protein>
    <submittedName>
        <fullName evidence="4">Pyridoxal phosphate-dependent transferase</fullName>
    </submittedName>
</protein>
<dbReference type="Gene3D" id="3.40.640.10">
    <property type="entry name" value="Type I PLP-dependent aspartate aminotransferase-like (Major domain)"/>
    <property type="match status" value="1"/>
</dbReference>
<dbReference type="EMBL" id="JAULSV010000002">
    <property type="protein sequence ID" value="KAK0652549.1"/>
    <property type="molecule type" value="Genomic_DNA"/>
</dbReference>
<comment type="caution">
    <text evidence="4">The sequence shown here is derived from an EMBL/GenBank/DDBJ whole genome shotgun (WGS) entry which is preliminary data.</text>
</comment>
<dbReference type="InterPro" id="IPR004838">
    <property type="entry name" value="NHTrfase_class1_PyrdxlP-BS"/>
</dbReference>
<dbReference type="Proteomes" id="UP001174936">
    <property type="component" value="Unassembled WGS sequence"/>
</dbReference>
<dbReference type="InterPro" id="IPR015424">
    <property type="entry name" value="PyrdxlP-dep_Trfase"/>
</dbReference>
<dbReference type="Pfam" id="PF00155">
    <property type="entry name" value="Aminotran_1_2"/>
    <property type="match status" value="1"/>
</dbReference>
<dbReference type="PROSITE" id="PS00105">
    <property type="entry name" value="AA_TRANSFER_CLASS_1"/>
    <property type="match status" value="1"/>
</dbReference>
<dbReference type="PRINTS" id="PR00753">
    <property type="entry name" value="ACCSYNTHASE"/>
</dbReference>
<evidence type="ECO:0000256" key="2">
    <source>
        <dbReference type="ARBA" id="ARBA00022898"/>
    </source>
</evidence>
<accession>A0AA40CX94</accession>
<organism evidence="4 5">
    <name type="scientific">Cercophora newfieldiana</name>
    <dbReference type="NCBI Taxonomy" id="92897"/>
    <lineage>
        <taxon>Eukaryota</taxon>
        <taxon>Fungi</taxon>
        <taxon>Dikarya</taxon>
        <taxon>Ascomycota</taxon>
        <taxon>Pezizomycotina</taxon>
        <taxon>Sordariomycetes</taxon>
        <taxon>Sordariomycetidae</taxon>
        <taxon>Sordariales</taxon>
        <taxon>Lasiosphaeriaceae</taxon>
        <taxon>Cercophora</taxon>
    </lineage>
</organism>
<dbReference type="GO" id="GO:0030170">
    <property type="term" value="F:pyridoxal phosphate binding"/>
    <property type="evidence" value="ECO:0007669"/>
    <property type="project" value="InterPro"/>
</dbReference>
<name>A0AA40CX94_9PEZI</name>
<evidence type="ECO:0000313" key="4">
    <source>
        <dbReference type="EMBL" id="KAK0652549.1"/>
    </source>
</evidence>
<sequence length="376" mass="40668">MAIGSVIGAISLSELQQYAPDQKIINPDRTLEYGNLQGSLELRERIAAMYSSPESGVTLSAENVIITPGSTQANYLVLSALAGPGDHIICQYPTYSQLFLVPKYQGAEISLWKLKRGPNGWEAGLDELKAMIKPNTKAIIINNPNNPTGAVLSSSILSSLVSLAARHPSLTLISDEVFRPLFHFPTPPPPSLLSLNHPRSAVTSSMSKAYGLPGIRIGWVASPDLAFLKRISMARLYTTLSVSQLDQAVAAVALIPSVTEKIMEKNLAICRRSIEIIGEFVERNRERVEWIPPQGAGVAIVRFKERDGGYVDDVRFAAALVERTGVGVVPVEYAFGEPEGGDEEFKGVMRIALGVEEGVLRGALGEVEGFLEGGEW</sequence>
<keyword evidence="5" id="KW-1185">Reference proteome</keyword>
<dbReference type="CDD" id="cd00609">
    <property type="entry name" value="AAT_like"/>
    <property type="match status" value="1"/>
</dbReference>
<reference evidence="4" key="1">
    <citation type="submission" date="2023-06" db="EMBL/GenBank/DDBJ databases">
        <title>Genome-scale phylogeny and comparative genomics of the fungal order Sordariales.</title>
        <authorList>
            <consortium name="Lawrence Berkeley National Laboratory"/>
            <person name="Hensen N."/>
            <person name="Bonometti L."/>
            <person name="Westerberg I."/>
            <person name="Brannstrom I.O."/>
            <person name="Guillou S."/>
            <person name="Cros-Aarteil S."/>
            <person name="Calhoun S."/>
            <person name="Haridas S."/>
            <person name="Kuo A."/>
            <person name="Mondo S."/>
            <person name="Pangilinan J."/>
            <person name="Riley R."/>
            <person name="Labutti K."/>
            <person name="Andreopoulos B."/>
            <person name="Lipzen A."/>
            <person name="Chen C."/>
            <person name="Yanf M."/>
            <person name="Daum C."/>
            <person name="Ng V."/>
            <person name="Clum A."/>
            <person name="Steindorff A."/>
            <person name="Ohm R."/>
            <person name="Martin F."/>
            <person name="Silar P."/>
            <person name="Natvig D."/>
            <person name="Lalanne C."/>
            <person name="Gautier V."/>
            <person name="Ament-Velasquez S.L."/>
            <person name="Kruys A."/>
            <person name="Hutchinson M.I."/>
            <person name="Powell A.J."/>
            <person name="Barry K."/>
            <person name="Miller A.N."/>
            <person name="Grigoriev I.V."/>
            <person name="Debuchy R."/>
            <person name="Gladieux P."/>
            <person name="Thoren M.H."/>
            <person name="Johannesson H."/>
        </authorList>
    </citation>
    <scope>NUCLEOTIDE SEQUENCE</scope>
    <source>
        <strain evidence="4">SMH2532-1</strain>
    </source>
</reference>
<dbReference type="PANTHER" id="PTHR43510:SF1">
    <property type="entry name" value="AMINOTRANSFERASE FUNCTION, HYPOTHETICAL (EUROFUNG)"/>
    <property type="match status" value="1"/>
</dbReference>
<evidence type="ECO:0000259" key="3">
    <source>
        <dbReference type="Pfam" id="PF00155"/>
    </source>
</evidence>
<dbReference type="InterPro" id="IPR015422">
    <property type="entry name" value="PyrdxlP-dep_Trfase_small"/>
</dbReference>
<dbReference type="GO" id="GO:0016740">
    <property type="term" value="F:transferase activity"/>
    <property type="evidence" value="ECO:0007669"/>
    <property type="project" value="UniProtKB-KW"/>
</dbReference>
<gene>
    <name evidence="4" type="ORF">B0T16DRAFT_406375</name>
</gene>
<dbReference type="PANTHER" id="PTHR43510">
    <property type="entry name" value="AMINOTRANSFERASE FUNCTION, HYPOTHETICAL (EUROFUNG)"/>
    <property type="match status" value="1"/>
</dbReference>
<proteinExistence type="inferred from homology"/>
<comment type="similarity">
    <text evidence="1">Belongs to the class-I pyridoxal-phosphate-dependent aminotransferase family.</text>
</comment>
<dbReference type="SUPFAM" id="SSF53383">
    <property type="entry name" value="PLP-dependent transferases"/>
    <property type="match status" value="1"/>
</dbReference>
<dbReference type="InterPro" id="IPR004839">
    <property type="entry name" value="Aminotransferase_I/II_large"/>
</dbReference>
<dbReference type="InterPro" id="IPR015421">
    <property type="entry name" value="PyrdxlP-dep_Trfase_major"/>
</dbReference>
<keyword evidence="4" id="KW-0808">Transferase</keyword>
<evidence type="ECO:0000313" key="5">
    <source>
        <dbReference type="Proteomes" id="UP001174936"/>
    </source>
</evidence>
<feature type="domain" description="Aminotransferase class I/classII large" evidence="3">
    <location>
        <begin position="29"/>
        <end position="333"/>
    </location>
</feature>